<reference evidence="1 2" key="1">
    <citation type="submission" date="2022-03" db="EMBL/GenBank/DDBJ databases">
        <title>Parabacteroides sp. nov. isolated from swine feces.</title>
        <authorList>
            <person name="Bak J.E."/>
        </authorList>
    </citation>
    <scope>NUCLEOTIDE SEQUENCE [LARGE SCALE GENOMIC DNA]</scope>
    <source>
        <strain evidence="1 2">AGMB00274</strain>
    </source>
</reference>
<dbReference type="Pfam" id="PF12675">
    <property type="entry name" value="DUF3795"/>
    <property type="match status" value="1"/>
</dbReference>
<accession>A0ABT0BZJ3</accession>
<evidence type="ECO:0000313" key="1">
    <source>
        <dbReference type="EMBL" id="MCJ2380154.1"/>
    </source>
</evidence>
<dbReference type="Proteomes" id="UP001165444">
    <property type="component" value="Unassembled WGS sequence"/>
</dbReference>
<evidence type="ECO:0000313" key="2">
    <source>
        <dbReference type="Proteomes" id="UP001165444"/>
    </source>
</evidence>
<comment type="caution">
    <text evidence="1">The sequence shown here is derived from an EMBL/GenBank/DDBJ whole genome shotgun (WGS) entry which is preliminary data.</text>
</comment>
<dbReference type="InterPro" id="IPR021725">
    <property type="entry name" value="Cdd1"/>
</dbReference>
<dbReference type="EMBL" id="JAKZMM010000011">
    <property type="protein sequence ID" value="MCJ2380154.1"/>
    <property type="molecule type" value="Genomic_DNA"/>
</dbReference>
<keyword evidence="2" id="KW-1185">Reference proteome</keyword>
<gene>
    <name evidence="1" type="ORF">MUN53_05920</name>
</gene>
<organism evidence="1 2">
    <name type="scientific">Parabacteroides faecalis</name>
    <dbReference type="NCBI Taxonomy" id="2924040"/>
    <lineage>
        <taxon>Bacteria</taxon>
        <taxon>Pseudomonadati</taxon>
        <taxon>Bacteroidota</taxon>
        <taxon>Bacteroidia</taxon>
        <taxon>Bacteroidales</taxon>
        <taxon>Tannerellaceae</taxon>
        <taxon>Parabacteroides</taxon>
    </lineage>
</organism>
<proteinExistence type="predicted"/>
<name>A0ABT0BZJ3_9BACT</name>
<evidence type="ECO:0008006" key="3">
    <source>
        <dbReference type="Google" id="ProtNLM"/>
    </source>
</evidence>
<dbReference type="InterPro" id="IPR024227">
    <property type="entry name" value="DUF3795"/>
</dbReference>
<dbReference type="RefSeq" id="WP_243323881.1">
    <property type="nucleotide sequence ID" value="NZ_JAKZMM010000011.1"/>
</dbReference>
<dbReference type="Pfam" id="PF11731">
    <property type="entry name" value="Cdd1"/>
    <property type="match status" value="1"/>
</dbReference>
<sequence>MTKKEGTKQHELRKIPNVGVQTQRDLIAMGYTTIDSLKGKRAEELYAEECRLRGCVIDRCQLYLYRAVAYFVNTDNPDPIKCKWWLWKDDFVNPSPCGAVCIECNYYPSACVGCRKIRGKAFWLPNTGDDVCPIYQCCRNKKKQNCGGCPELPCVRFMKDPTISDEENETNLRRMLERLKDWKE</sequence>
<protein>
    <recommendedName>
        <fullName evidence="3">DUF4332 domain-containing protein</fullName>
    </recommendedName>
</protein>